<dbReference type="InterPro" id="IPR053159">
    <property type="entry name" value="Hybrid_Histidine_Kinase"/>
</dbReference>
<feature type="region of interest" description="Disordered" evidence="1">
    <location>
        <begin position="1"/>
        <end position="24"/>
    </location>
</feature>
<reference evidence="2 3" key="1">
    <citation type="journal article" date="2012" name="Genome Biol.">
        <title>Genome and low-iron response of an oceanic diatom adapted to chronic iron limitation.</title>
        <authorList>
            <person name="Lommer M."/>
            <person name="Specht M."/>
            <person name="Roy A.S."/>
            <person name="Kraemer L."/>
            <person name="Andreson R."/>
            <person name="Gutowska M.A."/>
            <person name="Wolf J."/>
            <person name="Bergner S.V."/>
            <person name="Schilhabel M.B."/>
            <person name="Klostermeier U.C."/>
            <person name="Beiko R.G."/>
            <person name="Rosenstiel P."/>
            <person name="Hippler M."/>
            <person name="Laroche J."/>
        </authorList>
    </citation>
    <scope>NUCLEOTIDE SEQUENCE [LARGE SCALE GENOMIC DNA]</scope>
    <source>
        <strain evidence="2 3">CCMP1005</strain>
    </source>
</reference>
<feature type="compositionally biased region" description="Basic and acidic residues" evidence="1">
    <location>
        <begin position="1"/>
        <end position="10"/>
    </location>
</feature>
<dbReference type="OrthoDB" id="56759at2759"/>
<protein>
    <submittedName>
        <fullName evidence="2">Uncharacterized protein</fullName>
    </submittedName>
</protein>
<proteinExistence type="predicted"/>
<dbReference type="PANTHER" id="PTHR43642">
    <property type="entry name" value="HYBRID SIGNAL TRANSDUCTION HISTIDINE KINASE G"/>
    <property type="match status" value="1"/>
</dbReference>
<feature type="non-terminal residue" evidence="2">
    <location>
        <position position="1"/>
    </location>
</feature>
<dbReference type="EMBL" id="AGNL01008891">
    <property type="protein sequence ID" value="EJK70200.1"/>
    <property type="molecule type" value="Genomic_DNA"/>
</dbReference>
<evidence type="ECO:0000313" key="3">
    <source>
        <dbReference type="Proteomes" id="UP000266841"/>
    </source>
</evidence>
<evidence type="ECO:0000313" key="2">
    <source>
        <dbReference type="EMBL" id="EJK70200.1"/>
    </source>
</evidence>
<name>K0SXW4_THAOC</name>
<dbReference type="Proteomes" id="UP000266841">
    <property type="component" value="Unassembled WGS sequence"/>
</dbReference>
<evidence type="ECO:0000256" key="1">
    <source>
        <dbReference type="SAM" id="MobiDB-lite"/>
    </source>
</evidence>
<accession>K0SXW4</accession>
<sequence length="361" mass="40833">RARRAGDRAGGHGRHGSGKHIQEAEGTDVRFDDVKGVKEAKAELEEILPLFNLAYYGFVSVRFESFQTCATHLRQASTVAFSTGNIFLAIINNAQSINKSFFAGKPLPSISEDIKRQIELTVKYKDSRFVNYARFWNQTLQSLMHGEAENSSLPEDRHLDATASMMDTFHKAVQTFWKGCVLDAYLSFLQLFLNQLTNYLQQTCLVQSPQAIHFLDGPIDFQSTEQCNGGCPKIDASSKVSEMRRVIAHVREDLKELASESPQNYENKKQLLEAEIYSCKRNESHNKYVRKVYDASILSAKSSNFIHEQGLACELAGKHFLRAGKRDLARKYLEDAQKCYTEWGCTPKVHNVKDILSGMDD</sequence>
<organism evidence="2 3">
    <name type="scientific">Thalassiosira oceanica</name>
    <name type="common">Marine diatom</name>
    <dbReference type="NCBI Taxonomy" id="159749"/>
    <lineage>
        <taxon>Eukaryota</taxon>
        <taxon>Sar</taxon>
        <taxon>Stramenopiles</taxon>
        <taxon>Ochrophyta</taxon>
        <taxon>Bacillariophyta</taxon>
        <taxon>Coscinodiscophyceae</taxon>
        <taxon>Thalassiosirophycidae</taxon>
        <taxon>Thalassiosirales</taxon>
        <taxon>Thalassiosiraceae</taxon>
        <taxon>Thalassiosira</taxon>
    </lineage>
</organism>
<keyword evidence="3" id="KW-1185">Reference proteome</keyword>
<comment type="caution">
    <text evidence="2">The sequence shown here is derived from an EMBL/GenBank/DDBJ whole genome shotgun (WGS) entry which is preliminary data.</text>
</comment>
<dbReference type="AlphaFoldDB" id="K0SXW4"/>
<gene>
    <name evidence="2" type="ORF">THAOC_08460</name>
</gene>
<dbReference type="PANTHER" id="PTHR43642:SF1">
    <property type="entry name" value="HYBRID SIGNAL TRANSDUCTION HISTIDINE KINASE G"/>
    <property type="match status" value="1"/>
</dbReference>